<feature type="domain" description="Transposable element P transposase-like RNase H C-terminal" evidence="4">
    <location>
        <begin position="426"/>
        <end position="454"/>
    </location>
</feature>
<dbReference type="InterPro" id="IPR021896">
    <property type="entry name" value="THAP9-like_HTH"/>
</dbReference>
<feature type="domain" description="Transposable element P transposase-like RNase H" evidence="2">
    <location>
        <begin position="58"/>
        <end position="203"/>
    </location>
</feature>
<dbReference type="STRING" id="456900.A0A151ILH4"/>
<gene>
    <name evidence="5" type="ORF">ALC62_03393</name>
</gene>
<dbReference type="PANTHER" id="PTHR47577">
    <property type="entry name" value="THAP DOMAIN-CONTAINING PROTEIN 6"/>
    <property type="match status" value="1"/>
</dbReference>
<keyword evidence="6" id="KW-1185">Reference proteome</keyword>
<dbReference type="PANTHER" id="PTHR47577:SF2">
    <property type="entry name" value="THAP DOMAIN CONTAINING 9"/>
    <property type="match status" value="1"/>
</dbReference>
<reference evidence="5 6" key="1">
    <citation type="submission" date="2016-03" db="EMBL/GenBank/DDBJ databases">
        <title>Cyphomyrmex costatus WGS genome.</title>
        <authorList>
            <person name="Nygaard S."/>
            <person name="Hu H."/>
            <person name="Boomsma J."/>
            <person name="Zhang G."/>
        </authorList>
    </citation>
    <scope>NUCLEOTIDE SEQUENCE [LARGE SCALE GENOMIC DNA]</scope>
    <source>
        <strain evidence="5">MS0001</strain>
        <tissue evidence="5">Whole body</tissue>
    </source>
</reference>
<evidence type="ECO:0000259" key="3">
    <source>
        <dbReference type="Pfam" id="PF21788"/>
    </source>
</evidence>
<dbReference type="InterPro" id="IPR048366">
    <property type="entry name" value="TNP-like_GBD"/>
</dbReference>
<feature type="domain" description="THAP9-like helix-turn-helix" evidence="1">
    <location>
        <begin position="5"/>
        <end position="51"/>
    </location>
</feature>
<name>A0A151ILH4_9HYME</name>
<dbReference type="InterPro" id="IPR048365">
    <property type="entry name" value="TNP-like_RNaseH_N"/>
</dbReference>
<proteinExistence type="predicted"/>
<dbReference type="Pfam" id="PF12017">
    <property type="entry name" value="Tnp_P_element"/>
    <property type="match status" value="1"/>
</dbReference>
<evidence type="ECO:0000259" key="2">
    <source>
        <dbReference type="Pfam" id="PF21787"/>
    </source>
</evidence>
<dbReference type="InterPro" id="IPR048367">
    <property type="entry name" value="TNP-like_RNaseH_C"/>
</dbReference>
<protein>
    <submittedName>
        <fullName evidence="5">THAP domain-containing protein 9</fullName>
    </submittedName>
</protein>
<dbReference type="Pfam" id="PF21789">
    <property type="entry name" value="TNP-like_RNaseH_C"/>
    <property type="match status" value="1"/>
</dbReference>
<dbReference type="EMBL" id="KQ977111">
    <property type="protein sequence ID" value="KYN05673.1"/>
    <property type="molecule type" value="Genomic_DNA"/>
</dbReference>
<dbReference type="Pfam" id="PF21787">
    <property type="entry name" value="TNP-like_RNaseH_N"/>
    <property type="match status" value="1"/>
</dbReference>
<evidence type="ECO:0000313" key="6">
    <source>
        <dbReference type="Proteomes" id="UP000078542"/>
    </source>
</evidence>
<accession>A0A151ILH4</accession>
<evidence type="ECO:0000313" key="5">
    <source>
        <dbReference type="EMBL" id="KYN05673.1"/>
    </source>
</evidence>
<evidence type="ECO:0000259" key="4">
    <source>
        <dbReference type="Pfam" id="PF21789"/>
    </source>
</evidence>
<dbReference type="AlphaFoldDB" id="A0A151ILH4"/>
<organism evidence="5 6">
    <name type="scientific">Cyphomyrmex costatus</name>
    <dbReference type="NCBI Taxonomy" id="456900"/>
    <lineage>
        <taxon>Eukaryota</taxon>
        <taxon>Metazoa</taxon>
        <taxon>Ecdysozoa</taxon>
        <taxon>Arthropoda</taxon>
        <taxon>Hexapoda</taxon>
        <taxon>Insecta</taxon>
        <taxon>Pterygota</taxon>
        <taxon>Neoptera</taxon>
        <taxon>Endopterygota</taxon>
        <taxon>Hymenoptera</taxon>
        <taxon>Apocrita</taxon>
        <taxon>Aculeata</taxon>
        <taxon>Formicoidea</taxon>
        <taxon>Formicidae</taxon>
        <taxon>Myrmicinae</taxon>
        <taxon>Cyphomyrmex</taxon>
    </lineage>
</organism>
<evidence type="ECO:0000259" key="1">
    <source>
        <dbReference type="Pfam" id="PF12017"/>
    </source>
</evidence>
<dbReference type="Pfam" id="PF21788">
    <property type="entry name" value="TNP-like_GBD"/>
    <property type="match status" value="1"/>
</dbReference>
<sequence>MLARKMKRNGHYSPELRSFALTLHFYSPKAYNYVLKTWNNLLPNPSTIRNWCRVVDGAPGFTKEALDAIRIRAEEREKSGKAPVTVKLVSDDMSIRKELVYDKKRLIGGVDLGTRGNDDDFDNDNDNNEDIEPASNALMFMAVSLNEYWKVPIGYFLFRTLNDDERANLITEALRALHNAKCKVYSITFDGLSANFTMCTILGANFEYGNNFKPYFINQATGEKCFIFIDLCHAIKLVRNTFGDLKVLTTTTSEQINDDDDDIVKLHAFQTENGLTAANKLKKKHIDFKDNRMNVKLAMQTLSKGVYSSLNFMTNIDDTVRREFECCLPTANFCLQFNNMTDVLNCKNVFPKDKYDQPLTEDSYAELKASTEEFEAYINILCDRKGKPILTCARKTGFLGIIICIRNMFDLFDEIKLLGQKYLLTYKLSQDFLETFFGAIRARGGFNNNPNANQKRV</sequence>
<feature type="domain" description="Transposable element P transposase-like GTP-binding insertion" evidence="3">
    <location>
        <begin position="232"/>
        <end position="353"/>
    </location>
</feature>
<dbReference type="Proteomes" id="UP000078542">
    <property type="component" value="Unassembled WGS sequence"/>
</dbReference>